<dbReference type="InterPro" id="IPR001932">
    <property type="entry name" value="PPM-type_phosphatase-like_dom"/>
</dbReference>
<evidence type="ECO:0000313" key="3">
    <source>
        <dbReference type="Proteomes" id="UP000831775"/>
    </source>
</evidence>
<dbReference type="Gene3D" id="3.60.40.10">
    <property type="entry name" value="PPM-type phosphatase domain"/>
    <property type="match status" value="1"/>
</dbReference>
<organism evidence="2 3">
    <name type="scientific">Leucobacter rhizosphaerae</name>
    <dbReference type="NCBI Taxonomy" id="2932245"/>
    <lineage>
        <taxon>Bacteria</taxon>
        <taxon>Bacillati</taxon>
        <taxon>Actinomycetota</taxon>
        <taxon>Actinomycetes</taxon>
        <taxon>Micrococcales</taxon>
        <taxon>Microbacteriaceae</taxon>
        <taxon>Leucobacter</taxon>
    </lineage>
</organism>
<dbReference type="CDD" id="cd00143">
    <property type="entry name" value="PP2Cc"/>
    <property type="match status" value="1"/>
</dbReference>
<reference evidence="2 3" key="1">
    <citation type="submission" date="2022-04" db="EMBL/GenBank/DDBJ databases">
        <title>Leucobacter sp. isolated from rhizosphere of onion.</title>
        <authorList>
            <person name="Won M."/>
            <person name="Lee C.-M."/>
            <person name="Woen H.-Y."/>
            <person name="Kwon S.-W."/>
        </authorList>
    </citation>
    <scope>NUCLEOTIDE SEQUENCE [LARGE SCALE GENOMIC DNA]</scope>
    <source>
        <strain evidence="2 3">H25R-14</strain>
    </source>
</reference>
<dbReference type="EMBL" id="CP095043">
    <property type="protein sequence ID" value="UOQ59899.1"/>
    <property type="molecule type" value="Genomic_DNA"/>
</dbReference>
<dbReference type="InterPro" id="IPR015655">
    <property type="entry name" value="PP2C"/>
</dbReference>
<dbReference type="Pfam" id="PF13672">
    <property type="entry name" value="PP2C_2"/>
    <property type="match status" value="1"/>
</dbReference>
<dbReference type="RefSeq" id="WP_244685152.1">
    <property type="nucleotide sequence ID" value="NZ_CP095043.1"/>
</dbReference>
<dbReference type="PANTHER" id="PTHR47992">
    <property type="entry name" value="PROTEIN PHOSPHATASE"/>
    <property type="match status" value="1"/>
</dbReference>
<dbReference type="PROSITE" id="PS51746">
    <property type="entry name" value="PPM_2"/>
    <property type="match status" value="1"/>
</dbReference>
<name>A0ABY4FUC2_9MICO</name>
<dbReference type="SMART" id="SM00331">
    <property type="entry name" value="PP2C_SIG"/>
    <property type="match status" value="1"/>
</dbReference>
<dbReference type="InterPro" id="IPR036457">
    <property type="entry name" value="PPM-type-like_dom_sf"/>
</dbReference>
<feature type="domain" description="PPM-type phosphatase" evidence="1">
    <location>
        <begin position="22"/>
        <end position="249"/>
    </location>
</feature>
<gene>
    <name evidence="2" type="ORF">MUN76_12730</name>
</gene>
<sequence length="284" mass="29959">MNDSQENALHRAITTGERPVIEAAARTDVGVHRRVNEDAVLAENGVYIVADGMGGHEAGDLASAAAIGPFAELAADPRVPDFRVVEATIERSRNAVDAVSMQTERGAGCTLTGVVLIEHEGAPHWYVLNVGDSRVYLHRGAQLTQLTADHSLQAELLAEGRAEAASTPRNVITRALGSDDSRHDAWLLPVHTGTRLLVCSDGLTTEVPDDEIRAVLTIGGRPAPVADELIRLAREGGGRDNISAIVVDTVTAGSAEAAGEAGALDAHEDVDTAETLEVTRPVRR</sequence>
<dbReference type="SMART" id="SM00332">
    <property type="entry name" value="PP2Cc"/>
    <property type="match status" value="1"/>
</dbReference>
<evidence type="ECO:0000313" key="2">
    <source>
        <dbReference type="EMBL" id="UOQ59899.1"/>
    </source>
</evidence>
<accession>A0ABY4FUC2</accession>
<dbReference type="Proteomes" id="UP000831775">
    <property type="component" value="Chromosome"/>
</dbReference>
<evidence type="ECO:0000259" key="1">
    <source>
        <dbReference type="PROSITE" id="PS51746"/>
    </source>
</evidence>
<dbReference type="SUPFAM" id="SSF81606">
    <property type="entry name" value="PP2C-like"/>
    <property type="match status" value="1"/>
</dbReference>
<proteinExistence type="predicted"/>
<keyword evidence="3" id="KW-1185">Reference proteome</keyword>
<protein>
    <submittedName>
        <fullName evidence="2">Protein phosphatase 2C domain-containing protein</fullName>
    </submittedName>
</protein>